<evidence type="ECO:0000313" key="6">
    <source>
        <dbReference type="Proteomes" id="UP000249819"/>
    </source>
</evidence>
<dbReference type="Pfam" id="PF02311">
    <property type="entry name" value="AraC_binding"/>
    <property type="match status" value="1"/>
</dbReference>
<dbReference type="OrthoDB" id="1096411at2"/>
<keyword evidence="6" id="KW-1185">Reference proteome</keyword>
<keyword evidence="2 5" id="KW-0238">DNA-binding</keyword>
<evidence type="ECO:0000259" key="4">
    <source>
        <dbReference type="PROSITE" id="PS01124"/>
    </source>
</evidence>
<proteinExistence type="predicted"/>
<dbReference type="Gene3D" id="1.10.10.60">
    <property type="entry name" value="Homeodomain-like"/>
    <property type="match status" value="1"/>
</dbReference>
<evidence type="ECO:0000256" key="1">
    <source>
        <dbReference type="ARBA" id="ARBA00023015"/>
    </source>
</evidence>
<dbReference type="InterPro" id="IPR037923">
    <property type="entry name" value="HTH-like"/>
</dbReference>
<evidence type="ECO:0000256" key="3">
    <source>
        <dbReference type="ARBA" id="ARBA00023163"/>
    </source>
</evidence>
<reference evidence="5 6" key="1">
    <citation type="submission" date="2018-06" db="EMBL/GenBank/DDBJ databases">
        <title>Genomic Encyclopedia of Archaeal and Bacterial Type Strains, Phase II (KMG-II): from individual species to whole genera.</title>
        <authorList>
            <person name="Goeker M."/>
        </authorList>
    </citation>
    <scope>NUCLEOTIDE SEQUENCE [LARGE SCALE GENOMIC DNA]</scope>
    <source>
        <strain evidence="5 6">DSM 29821</strain>
    </source>
</reference>
<name>A0A327VPS2_9BACT</name>
<dbReference type="GO" id="GO:0003700">
    <property type="term" value="F:DNA-binding transcription factor activity"/>
    <property type="evidence" value="ECO:0007669"/>
    <property type="project" value="InterPro"/>
</dbReference>
<dbReference type="InterPro" id="IPR009057">
    <property type="entry name" value="Homeodomain-like_sf"/>
</dbReference>
<dbReference type="InterPro" id="IPR003313">
    <property type="entry name" value="AraC-bd"/>
</dbReference>
<dbReference type="SUPFAM" id="SSF51215">
    <property type="entry name" value="Regulatory protein AraC"/>
    <property type="match status" value="1"/>
</dbReference>
<dbReference type="PANTHER" id="PTHR43280">
    <property type="entry name" value="ARAC-FAMILY TRANSCRIPTIONAL REGULATOR"/>
    <property type="match status" value="1"/>
</dbReference>
<dbReference type="SMART" id="SM00342">
    <property type="entry name" value="HTH_ARAC"/>
    <property type="match status" value="1"/>
</dbReference>
<dbReference type="PROSITE" id="PS01124">
    <property type="entry name" value="HTH_ARAC_FAMILY_2"/>
    <property type="match status" value="1"/>
</dbReference>
<keyword evidence="1" id="KW-0805">Transcription regulation</keyword>
<evidence type="ECO:0000313" key="5">
    <source>
        <dbReference type="EMBL" id="RAJ77335.1"/>
    </source>
</evidence>
<dbReference type="RefSeq" id="WP_111593937.1">
    <property type="nucleotide sequence ID" value="NZ_QLMA01000007.1"/>
</dbReference>
<dbReference type="EMBL" id="QLMA01000007">
    <property type="protein sequence ID" value="RAJ77335.1"/>
    <property type="molecule type" value="Genomic_DNA"/>
</dbReference>
<sequence length="277" mass="31796">MIPVHSITGALEIRKLSGINPDSIHRRLAHRDEHYQFVIQESGSTVMSVDFKTVPLKAGHVLCILPGQVHRAQSARHSHVWIIAVKREWIHETYRFVLDTFAPNHGAVALDKAMLPALHHSITLLHDMYISGDEIRFLPQVLRGATDVCIGICTGAYHRQHTEDDLILSRPVQLLHEFRQLLARHYLTMKSPAAYADKLHISLSYLNEVVKEQTGYSVSRLIQEQVITESRRILYYTDISIKELATRMGYDDYSYFCRYFKNATGMTPAQARKFSRE</sequence>
<gene>
    <name evidence="5" type="ORF">CLV59_107102</name>
</gene>
<dbReference type="AlphaFoldDB" id="A0A327VPS2"/>
<protein>
    <submittedName>
        <fullName evidence="5">AraC-like DNA-binding protein</fullName>
    </submittedName>
</protein>
<dbReference type="PANTHER" id="PTHR43280:SF32">
    <property type="entry name" value="TRANSCRIPTIONAL REGULATORY PROTEIN"/>
    <property type="match status" value="1"/>
</dbReference>
<feature type="domain" description="HTH araC/xylS-type" evidence="4">
    <location>
        <begin position="176"/>
        <end position="274"/>
    </location>
</feature>
<organism evidence="5 6">
    <name type="scientific">Chitinophaga dinghuensis</name>
    <dbReference type="NCBI Taxonomy" id="1539050"/>
    <lineage>
        <taxon>Bacteria</taxon>
        <taxon>Pseudomonadati</taxon>
        <taxon>Bacteroidota</taxon>
        <taxon>Chitinophagia</taxon>
        <taxon>Chitinophagales</taxon>
        <taxon>Chitinophagaceae</taxon>
        <taxon>Chitinophaga</taxon>
    </lineage>
</organism>
<dbReference type="Pfam" id="PF12833">
    <property type="entry name" value="HTH_18"/>
    <property type="match status" value="1"/>
</dbReference>
<evidence type="ECO:0000256" key="2">
    <source>
        <dbReference type="ARBA" id="ARBA00023125"/>
    </source>
</evidence>
<dbReference type="PRINTS" id="PR00032">
    <property type="entry name" value="HTHARAC"/>
</dbReference>
<dbReference type="InterPro" id="IPR014710">
    <property type="entry name" value="RmlC-like_jellyroll"/>
</dbReference>
<dbReference type="GO" id="GO:0043565">
    <property type="term" value="F:sequence-specific DNA binding"/>
    <property type="evidence" value="ECO:0007669"/>
    <property type="project" value="InterPro"/>
</dbReference>
<keyword evidence="3" id="KW-0804">Transcription</keyword>
<accession>A0A327VPS2</accession>
<dbReference type="SUPFAM" id="SSF46689">
    <property type="entry name" value="Homeodomain-like"/>
    <property type="match status" value="1"/>
</dbReference>
<dbReference type="InterPro" id="IPR018060">
    <property type="entry name" value="HTH_AraC"/>
</dbReference>
<dbReference type="Proteomes" id="UP000249819">
    <property type="component" value="Unassembled WGS sequence"/>
</dbReference>
<dbReference type="InterPro" id="IPR020449">
    <property type="entry name" value="Tscrpt_reg_AraC-type_HTH"/>
</dbReference>
<dbReference type="Gene3D" id="2.60.120.10">
    <property type="entry name" value="Jelly Rolls"/>
    <property type="match status" value="1"/>
</dbReference>
<comment type="caution">
    <text evidence="5">The sequence shown here is derived from an EMBL/GenBank/DDBJ whole genome shotgun (WGS) entry which is preliminary data.</text>
</comment>